<reference evidence="1" key="1">
    <citation type="submission" date="2018-05" db="EMBL/GenBank/DDBJ databases">
        <title>Draft genome of Mucuna pruriens seed.</title>
        <authorList>
            <person name="Nnadi N.E."/>
            <person name="Vos R."/>
            <person name="Hasami M.H."/>
            <person name="Devisetty U.K."/>
            <person name="Aguiy J.C."/>
        </authorList>
    </citation>
    <scope>NUCLEOTIDE SEQUENCE [LARGE SCALE GENOMIC DNA]</scope>
    <source>
        <strain evidence="1">JCA_2017</strain>
    </source>
</reference>
<dbReference type="EMBL" id="QJKJ01012424">
    <property type="protein sequence ID" value="RDX68709.1"/>
    <property type="molecule type" value="Genomic_DNA"/>
</dbReference>
<dbReference type="InterPro" id="IPR043502">
    <property type="entry name" value="DNA/RNA_pol_sf"/>
</dbReference>
<comment type="caution">
    <text evidence="1">The sequence shown here is derived from an EMBL/GenBank/DDBJ whole genome shotgun (WGS) entry which is preliminary data.</text>
</comment>
<dbReference type="Proteomes" id="UP000257109">
    <property type="component" value="Unassembled WGS sequence"/>
</dbReference>
<name>A0A371ERY4_MUCPR</name>
<protein>
    <recommendedName>
        <fullName evidence="3">Reverse transcriptase RNase H-like domain-containing protein</fullName>
    </recommendedName>
</protein>
<feature type="non-terminal residue" evidence="1">
    <location>
        <position position="1"/>
    </location>
</feature>
<dbReference type="AlphaFoldDB" id="A0A371ERY4"/>
<dbReference type="OrthoDB" id="111931at2759"/>
<keyword evidence="2" id="KW-1185">Reference proteome</keyword>
<evidence type="ECO:0000313" key="2">
    <source>
        <dbReference type="Proteomes" id="UP000257109"/>
    </source>
</evidence>
<evidence type="ECO:0000313" key="1">
    <source>
        <dbReference type="EMBL" id="RDX68709.1"/>
    </source>
</evidence>
<sequence length="100" mass="11892">MNTIFQPLLDKIMGRPTPLKGKLEKFEFWLREMDFLGYVIHRPLKGSRYVLMQDNGVITYSFKQLAPHEENYNTPNLEHHLYGIKFEVFSDHKSVKYLSD</sequence>
<accession>A0A371ERY4</accession>
<organism evidence="1 2">
    <name type="scientific">Mucuna pruriens</name>
    <name type="common">Velvet bean</name>
    <name type="synonym">Dolichos pruriens</name>
    <dbReference type="NCBI Taxonomy" id="157652"/>
    <lineage>
        <taxon>Eukaryota</taxon>
        <taxon>Viridiplantae</taxon>
        <taxon>Streptophyta</taxon>
        <taxon>Embryophyta</taxon>
        <taxon>Tracheophyta</taxon>
        <taxon>Spermatophyta</taxon>
        <taxon>Magnoliopsida</taxon>
        <taxon>eudicotyledons</taxon>
        <taxon>Gunneridae</taxon>
        <taxon>Pentapetalae</taxon>
        <taxon>rosids</taxon>
        <taxon>fabids</taxon>
        <taxon>Fabales</taxon>
        <taxon>Fabaceae</taxon>
        <taxon>Papilionoideae</taxon>
        <taxon>50 kb inversion clade</taxon>
        <taxon>NPAAA clade</taxon>
        <taxon>indigoferoid/millettioid clade</taxon>
        <taxon>Phaseoleae</taxon>
        <taxon>Mucuna</taxon>
    </lineage>
</organism>
<evidence type="ECO:0008006" key="3">
    <source>
        <dbReference type="Google" id="ProtNLM"/>
    </source>
</evidence>
<proteinExistence type="predicted"/>
<gene>
    <name evidence="1" type="ORF">CR513_52275</name>
</gene>
<dbReference type="SUPFAM" id="SSF56672">
    <property type="entry name" value="DNA/RNA polymerases"/>
    <property type="match status" value="1"/>
</dbReference>